<evidence type="ECO:0000259" key="2">
    <source>
        <dbReference type="PROSITE" id="PS50948"/>
    </source>
</evidence>
<dbReference type="InterPro" id="IPR052774">
    <property type="entry name" value="Celegans_DevNeuronal_Protein"/>
</dbReference>
<keyword evidence="4" id="KW-1185">Reference proteome</keyword>
<dbReference type="SMART" id="SM00473">
    <property type="entry name" value="PAN_AP"/>
    <property type="match status" value="4"/>
</dbReference>
<dbReference type="PROSITE" id="PS50948">
    <property type="entry name" value="PAN"/>
    <property type="match status" value="4"/>
</dbReference>
<dbReference type="Gene3D" id="3.50.4.10">
    <property type="entry name" value="Hepatocyte Growth Factor"/>
    <property type="match status" value="3"/>
</dbReference>
<dbReference type="Proteomes" id="UP000549394">
    <property type="component" value="Unassembled WGS sequence"/>
</dbReference>
<gene>
    <name evidence="3" type="ORF">DGYR_LOCUS11736</name>
</gene>
<evidence type="ECO:0000256" key="1">
    <source>
        <dbReference type="SAM" id="SignalP"/>
    </source>
</evidence>
<dbReference type="AlphaFoldDB" id="A0A7I8W7F5"/>
<dbReference type="Pfam" id="PF14295">
    <property type="entry name" value="PAN_4"/>
    <property type="match status" value="1"/>
</dbReference>
<dbReference type="Pfam" id="PF00024">
    <property type="entry name" value="PAN_1"/>
    <property type="match status" value="3"/>
</dbReference>
<dbReference type="SUPFAM" id="SSF57414">
    <property type="entry name" value="Hairpin loop containing domain-like"/>
    <property type="match status" value="3"/>
</dbReference>
<feature type="domain" description="Apple" evidence="2">
    <location>
        <begin position="106"/>
        <end position="187"/>
    </location>
</feature>
<dbReference type="OrthoDB" id="6754249at2759"/>
<proteinExistence type="predicted"/>
<feature type="chain" id="PRO_5029450274" evidence="1">
    <location>
        <begin position="26"/>
        <end position="350"/>
    </location>
</feature>
<dbReference type="PANTHER" id="PTHR47327">
    <property type="entry name" value="FI18240P1-RELATED"/>
    <property type="match status" value="1"/>
</dbReference>
<evidence type="ECO:0000313" key="3">
    <source>
        <dbReference type="EMBL" id="CAD5124149.1"/>
    </source>
</evidence>
<feature type="signal peptide" evidence="1">
    <location>
        <begin position="1"/>
        <end position="25"/>
    </location>
</feature>
<organism evidence="3 4">
    <name type="scientific">Dimorphilus gyrociliatus</name>
    <dbReference type="NCBI Taxonomy" id="2664684"/>
    <lineage>
        <taxon>Eukaryota</taxon>
        <taxon>Metazoa</taxon>
        <taxon>Spiralia</taxon>
        <taxon>Lophotrochozoa</taxon>
        <taxon>Annelida</taxon>
        <taxon>Polychaeta</taxon>
        <taxon>Polychaeta incertae sedis</taxon>
        <taxon>Dinophilidae</taxon>
        <taxon>Dimorphilus</taxon>
    </lineage>
</organism>
<dbReference type="EMBL" id="CAJFCJ010000020">
    <property type="protein sequence ID" value="CAD5124149.1"/>
    <property type="molecule type" value="Genomic_DNA"/>
</dbReference>
<sequence>MMPSHQILIILIIFNQLLNFCKVYGDHPCYDKVDGYPLNFGSTVHENTSLFACIDLCLKTENICKSFTYNFDWKTCHLSSTIQETRTTFNEFNIPNIAYYIKKEFCRPSCFFKKYEERYLHGFSYKTIKDTDTPDACLDLCLAEMETCNSVEYNIASKKCYLSRYTKEINPYAFRENCFFTYWERVCGEEPKAYACFETHNNHWLPRANSRLISENYETCLYECLISKKQCRSVQYDKISHECYLNENDSETEELIFNISFVHFQRSLDCTSDCSIEAHNGKVLKRLNIESERSLSNLDCIEQCFATDNCNSVQRNSDLAVCHLQIETKDNRPDNFESSPFYTYWQFNCP</sequence>
<dbReference type="GO" id="GO:0009653">
    <property type="term" value="P:anatomical structure morphogenesis"/>
    <property type="evidence" value="ECO:0007669"/>
    <property type="project" value="TreeGrafter"/>
</dbReference>
<evidence type="ECO:0000313" key="4">
    <source>
        <dbReference type="Proteomes" id="UP000549394"/>
    </source>
</evidence>
<keyword evidence="1" id="KW-0732">Signal</keyword>
<feature type="domain" description="Apple" evidence="2">
    <location>
        <begin position="196"/>
        <end position="270"/>
    </location>
</feature>
<dbReference type="PANTHER" id="PTHR47327:SF1">
    <property type="entry name" value="RE15579P"/>
    <property type="match status" value="1"/>
</dbReference>
<comment type="caution">
    <text evidence="3">The sequence shown here is derived from an EMBL/GenBank/DDBJ whole genome shotgun (WGS) entry which is preliminary data.</text>
</comment>
<protein>
    <submittedName>
        <fullName evidence="3">DgyrCDS12449</fullName>
    </submittedName>
</protein>
<reference evidence="3 4" key="1">
    <citation type="submission" date="2020-08" db="EMBL/GenBank/DDBJ databases">
        <authorList>
            <person name="Hejnol A."/>
        </authorList>
    </citation>
    <scope>NUCLEOTIDE SEQUENCE [LARGE SCALE GENOMIC DNA]</scope>
</reference>
<feature type="domain" description="Apple" evidence="2">
    <location>
        <begin position="274"/>
        <end position="349"/>
    </location>
</feature>
<feature type="domain" description="Apple" evidence="2">
    <location>
        <begin position="29"/>
        <end position="104"/>
    </location>
</feature>
<dbReference type="InterPro" id="IPR003609">
    <property type="entry name" value="Pan_app"/>
</dbReference>
<accession>A0A7I8W7F5</accession>
<name>A0A7I8W7F5_9ANNE</name>